<keyword evidence="1" id="KW-0677">Repeat</keyword>
<dbReference type="GO" id="GO:0061630">
    <property type="term" value="F:ubiquitin protein ligase activity"/>
    <property type="evidence" value="ECO:0007669"/>
    <property type="project" value="TreeGrafter"/>
</dbReference>
<organism evidence="6 7">
    <name type="scientific">Dreissena polymorpha</name>
    <name type="common">Zebra mussel</name>
    <name type="synonym">Mytilus polymorpha</name>
    <dbReference type="NCBI Taxonomy" id="45954"/>
    <lineage>
        <taxon>Eukaryota</taxon>
        <taxon>Metazoa</taxon>
        <taxon>Spiralia</taxon>
        <taxon>Lophotrochozoa</taxon>
        <taxon>Mollusca</taxon>
        <taxon>Bivalvia</taxon>
        <taxon>Autobranchia</taxon>
        <taxon>Heteroconchia</taxon>
        <taxon>Euheterodonta</taxon>
        <taxon>Imparidentia</taxon>
        <taxon>Neoheterodontei</taxon>
        <taxon>Myida</taxon>
        <taxon>Dreissenoidea</taxon>
        <taxon>Dreissenidae</taxon>
        <taxon>Dreissena</taxon>
    </lineage>
</organism>
<keyword evidence="2" id="KW-0862">Zinc</keyword>
<evidence type="ECO:0000313" key="7">
    <source>
        <dbReference type="Proteomes" id="UP000828390"/>
    </source>
</evidence>
<evidence type="ECO:0000256" key="3">
    <source>
        <dbReference type="PROSITE-ProRule" id="PRU00504"/>
    </source>
</evidence>
<keyword evidence="4" id="KW-0175">Coiled coil</keyword>
<dbReference type="InterPro" id="IPR015943">
    <property type="entry name" value="WD40/YVTN_repeat-like_dom_sf"/>
</dbReference>
<name>A0A9D4J239_DREPO</name>
<evidence type="ECO:0000259" key="5">
    <source>
        <dbReference type="PROSITE" id="PS50119"/>
    </source>
</evidence>
<reference evidence="6" key="1">
    <citation type="journal article" date="2019" name="bioRxiv">
        <title>The Genome of the Zebra Mussel, Dreissena polymorpha: A Resource for Invasive Species Research.</title>
        <authorList>
            <person name="McCartney M.A."/>
            <person name="Auch B."/>
            <person name="Kono T."/>
            <person name="Mallez S."/>
            <person name="Zhang Y."/>
            <person name="Obille A."/>
            <person name="Becker A."/>
            <person name="Abrahante J.E."/>
            <person name="Garbe J."/>
            <person name="Badalamenti J.P."/>
            <person name="Herman A."/>
            <person name="Mangelson H."/>
            <person name="Liachko I."/>
            <person name="Sullivan S."/>
            <person name="Sone E.D."/>
            <person name="Koren S."/>
            <person name="Silverstein K.A.T."/>
            <person name="Beckman K.B."/>
            <person name="Gohl D.M."/>
        </authorList>
    </citation>
    <scope>NUCLEOTIDE SEQUENCE</scope>
    <source>
        <strain evidence="6">Duluth1</strain>
        <tissue evidence="6">Whole animal</tissue>
    </source>
</reference>
<reference evidence="6" key="2">
    <citation type="submission" date="2020-11" db="EMBL/GenBank/DDBJ databases">
        <authorList>
            <person name="McCartney M.A."/>
            <person name="Auch B."/>
            <person name="Kono T."/>
            <person name="Mallez S."/>
            <person name="Becker A."/>
            <person name="Gohl D.M."/>
            <person name="Silverstein K.A.T."/>
            <person name="Koren S."/>
            <person name="Bechman K.B."/>
            <person name="Herman A."/>
            <person name="Abrahante J.E."/>
            <person name="Garbe J."/>
        </authorList>
    </citation>
    <scope>NUCLEOTIDE SEQUENCE</scope>
    <source>
        <strain evidence="6">Duluth1</strain>
        <tissue evidence="6">Whole animal</tissue>
    </source>
</reference>
<dbReference type="OrthoDB" id="6144944at2759"/>
<dbReference type="Gene3D" id="2.130.10.10">
    <property type="entry name" value="YVTN repeat-like/Quinoprotein amine dehydrogenase"/>
    <property type="match status" value="1"/>
</dbReference>
<dbReference type="AlphaFoldDB" id="A0A9D4J239"/>
<dbReference type="SUPFAM" id="SSF57845">
    <property type="entry name" value="B-box zinc-binding domain"/>
    <property type="match status" value="1"/>
</dbReference>
<keyword evidence="7" id="KW-1185">Reference proteome</keyword>
<dbReference type="Pfam" id="PF01436">
    <property type="entry name" value="NHL"/>
    <property type="match status" value="1"/>
</dbReference>
<dbReference type="InterPro" id="IPR047153">
    <property type="entry name" value="TRIM45/56/19-like"/>
</dbReference>
<dbReference type="PANTHER" id="PTHR25462:SF291">
    <property type="entry name" value="E3 UBIQUITIN-PROTEIN LIGASE TRIM45"/>
    <property type="match status" value="1"/>
</dbReference>
<dbReference type="Proteomes" id="UP000828390">
    <property type="component" value="Unassembled WGS sequence"/>
</dbReference>
<dbReference type="PROSITE" id="PS51125">
    <property type="entry name" value="NHL"/>
    <property type="match status" value="1"/>
</dbReference>
<evidence type="ECO:0000256" key="2">
    <source>
        <dbReference type="PROSITE-ProRule" id="PRU00024"/>
    </source>
</evidence>
<dbReference type="InterPro" id="IPR001258">
    <property type="entry name" value="NHL_repeat"/>
</dbReference>
<feature type="coiled-coil region" evidence="4">
    <location>
        <begin position="169"/>
        <end position="211"/>
    </location>
</feature>
<accession>A0A9D4J239</accession>
<keyword evidence="2" id="KW-0479">Metal-binding</keyword>
<proteinExistence type="predicted"/>
<dbReference type="GO" id="GO:0008270">
    <property type="term" value="F:zinc ion binding"/>
    <property type="evidence" value="ECO:0007669"/>
    <property type="project" value="UniProtKB-KW"/>
</dbReference>
<feature type="domain" description="B box-type" evidence="5">
    <location>
        <begin position="78"/>
        <end position="133"/>
    </location>
</feature>
<keyword evidence="2" id="KW-0863">Zinc-finger</keyword>
<dbReference type="Pfam" id="PF00643">
    <property type="entry name" value="zf-B_box"/>
    <property type="match status" value="1"/>
</dbReference>
<dbReference type="PROSITE" id="PS50119">
    <property type="entry name" value="ZF_BBOX"/>
    <property type="match status" value="1"/>
</dbReference>
<dbReference type="Gene3D" id="3.30.160.60">
    <property type="entry name" value="Classic Zinc Finger"/>
    <property type="match status" value="1"/>
</dbReference>
<dbReference type="EMBL" id="JAIWYP010000007">
    <property type="protein sequence ID" value="KAH3793054.1"/>
    <property type="molecule type" value="Genomic_DNA"/>
</dbReference>
<dbReference type="PANTHER" id="PTHR25462">
    <property type="entry name" value="BONUS, ISOFORM C-RELATED"/>
    <property type="match status" value="1"/>
</dbReference>
<dbReference type="InterPro" id="IPR000315">
    <property type="entry name" value="Znf_B-box"/>
</dbReference>
<evidence type="ECO:0000256" key="1">
    <source>
        <dbReference type="ARBA" id="ARBA00022737"/>
    </source>
</evidence>
<comment type="caution">
    <text evidence="6">The sequence shown here is derived from an EMBL/GenBank/DDBJ whole genome shotgun (WGS) entry which is preliminary data.</text>
</comment>
<feature type="repeat" description="NHL" evidence="3">
    <location>
        <begin position="313"/>
        <end position="342"/>
    </location>
</feature>
<protein>
    <recommendedName>
        <fullName evidence="5">B box-type domain-containing protein</fullName>
    </recommendedName>
</protein>
<evidence type="ECO:0000313" key="6">
    <source>
        <dbReference type="EMBL" id="KAH3793054.1"/>
    </source>
</evidence>
<sequence>MASNVGTSQHKGSDVFYEVCCSVCEEDGINNEGLFHCKICLKTYCDDCVKMHKKLHKDHAVSAKSDDDSWYVTNKVEDNIELCEEHTTERLTMFCEDHEQLLCHLCLLLNHRQCSKVFTLAEQAKSNSQRIPLVQVTKGIEKSQKRLKDMMGRGKDNIKSLKASYEQICEEILDERRHINENLDRLQQNTMRELESIHERLNNSIEDDTKRCLECISKLKIYGAKLKDNMLPERTFITLRKCIDQIAAADSLLKSMIKNDGTDIKFQPNRELIQCHADCTDLGKIIIGNPNKIVSIEDKSEYNVRTASDKYKCSITGICTTSNGDLVIADCYNNCVKLLNQAYKVIDKVQLPPTLWSMCNISSFEMAVTVSNCISDAHNEIHLLGVDGGKIIRKQVLKMNHVCYGIAHVDAEVFVTSGTALYEYTMDGRLVKKLYEDSTKRTRVVGVGVSPDGKMIYVTDLSNGMLRTLTRDGTVTSTFQDPAFKHGMFIDNIHVAATGQVFVFVDNSISQVDTVGKTILNTISVDIAGSASVYFNEEMRKLIVGFRDHDNINEFKTKTVPTF</sequence>
<evidence type="ECO:0000256" key="4">
    <source>
        <dbReference type="SAM" id="Coils"/>
    </source>
</evidence>
<gene>
    <name evidence="6" type="ORF">DPMN_146556</name>
</gene>
<dbReference type="SUPFAM" id="SSF63825">
    <property type="entry name" value="YWTD domain"/>
    <property type="match status" value="1"/>
</dbReference>